<keyword evidence="2" id="KW-1185">Reference proteome</keyword>
<reference evidence="1 2" key="1">
    <citation type="submission" date="2016-12" db="EMBL/GenBank/DDBJ databases">
        <title>The genomes of Aspergillus section Nigri reveals drivers in fungal speciation.</title>
        <authorList>
            <consortium name="DOE Joint Genome Institute"/>
            <person name="Vesth T.C."/>
            <person name="Nybo J."/>
            <person name="Theobald S."/>
            <person name="Brandl J."/>
            <person name="Frisvad J.C."/>
            <person name="Nielsen K.F."/>
            <person name="Lyhne E.K."/>
            <person name="Kogle M.E."/>
            <person name="Kuo A."/>
            <person name="Riley R."/>
            <person name="Clum A."/>
            <person name="Nolan M."/>
            <person name="Lipzen A."/>
            <person name="Salamov A."/>
            <person name="Henrissat B."/>
            <person name="Wiebenga A."/>
            <person name="De Vries R.P."/>
            <person name="Grigoriev I.V."/>
            <person name="Mortensen U.H."/>
            <person name="Andersen M.R."/>
            <person name="Baker S.E."/>
        </authorList>
    </citation>
    <scope>NUCLEOTIDE SEQUENCE [LARGE SCALE GENOMIC DNA]</scope>
    <source>
        <strain evidence="1 2">CBS 115572</strain>
    </source>
</reference>
<organism evidence="1 2">
    <name type="scientific">Aspergillus sclerotioniger CBS 115572</name>
    <dbReference type="NCBI Taxonomy" id="1450535"/>
    <lineage>
        <taxon>Eukaryota</taxon>
        <taxon>Fungi</taxon>
        <taxon>Dikarya</taxon>
        <taxon>Ascomycota</taxon>
        <taxon>Pezizomycotina</taxon>
        <taxon>Eurotiomycetes</taxon>
        <taxon>Eurotiomycetidae</taxon>
        <taxon>Eurotiales</taxon>
        <taxon>Aspergillaceae</taxon>
        <taxon>Aspergillus</taxon>
        <taxon>Aspergillus subgen. Circumdati</taxon>
    </lineage>
</organism>
<dbReference type="EMBL" id="MSFK01000016">
    <property type="protein sequence ID" value="PWY85725.1"/>
    <property type="molecule type" value="Genomic_DNA"/>
</dbReference>
<dbReference type="Proteomes" id="UP000246702">
    <property type="component" value="Unassembled WGS sequence"/>
</dbReference>
<sequence>MTAAAHERSRDHWPDHWDHYRYIHSRGALCRDCNDCGCWKRGGGGASWGCDSGEIRDYQEGTRIDGLISEHCHRSGSVGEDPSLSANADKFSEAPAQCRRLVAVFGGSPRVRLSESPRQPSLSTIVGHREPKSLVWMPRRSRLRKTVSSSVLLRAYCLGGG</sequence>
<evidence type="ECO:0000313" key="1">
    <source>
        <dbReference type="EMBL" id="PWY85725.1"/>
    </source>
</evidence>
<protein>
    <submittedName>
        <fullName evidence="1">Uncharacterized protein</fullName>
    </submittedName>
</protein>
<dbReference type="AlphaFoldDB" id="A0A317WI60"/>
<gene>
    <name evidence="1" type="ORF">BO94DRAFT_94514</name>
</gene>
<proteinExistence type="predicted"/>
<dbReference type="RefSeq" id="XP_025466742.1">
    <property type="nucleotide sequence ID" value="XM_025617752.1"/>
</dbReference>
<accession>A0A317WI60</accession>
<dbReference type="GeneID" id="37119895"/>
<name>A0A317WI60_9EURO</name>
<evidence type="ECO:0000313" key="2">
    <source>
        <dbReference type="Proteomes" id="UP000246702"/>
    </source>
</evidence>
<comment type="caution">
    <text evidence="1">The sequence shown here is derived from an EMBL/GenBank/DDBJ whole genome shotgun (WGS) entry which is preliminary data.</text>
</comment>